<proteinExistence type="predicted"/>
<organism evidence="2 3">
    <name type="scientific">Ancylostoma duodenale</name>
    <dbReference type="NCBI Taxonomy" id="51022"/>
    <lineage>
        <taxon>Eukaryota</taxon>
        <taxon>Metazoa</taxon>
        <taxon>Ecdysozoa</taxon>
        <taxon>Nematoda</taxon>
        <taxon>Chromadorea</taxon>
        <taxon>Rhabditida</taxon>
        <taxon>Rhabditina</taxon>
        <taxon>Rhabditomorpha</taxon>
        <taxon>Strongyloidea</taxon>
        <taxon>Ancylostomatidae</taxon>
        <taxon>Ancylostomatinae</taxon>
        <taxon>Ancylostoma</taxon>
    </lineage>
</organism>
<feature type="signal peptide" evidence="1">
    <location>
        <begin position="1"/>
        <end position="19"/>
    </location>
</feature>
<dbReference type="AlphaFoldDB" id="A0A0C2GYR9"/>
<protein>
    <recommendedName>
        <fullName evidence="4">Sulfur globule protein CV3 domain protein</fullName>
    </recommendedName>
</protein>
<evidence type="ECO:0000313" key="2">
    <source>
        <dbReference type="EMBL" id="KIH64299.1"/>
    </source>
</evidence>
<accession>A0A0C2GYR9</accession>
<keyword evidence="3" id="KW-1185">Reference proteome</keyword>
<gene>
    <name evidence="2" type="ORF">ANCDUO_05391</name>
</gene>
<evidence type="ECO:0000313" key="3">
    <source>
        <dbReference type="Proteomes" id="UP000054047"/>
    </source>
</evidence>
<evidence type="ECO:0000256" key="1">
    <source>
        <dbReference type="SAM" id="SignalP"/>
    </source>
</evidence>
<feature type="chain" id="PRO_5002149420" description="Sulfur globule protein CV3 domain protein" evidence="1">
    <location>
        <begin position="20"/>
        <end position="88"/>
    </location>
</feature>
<dbReference type="EMBL" id="KN728145">
    <property type="protein sequence ID" value="KIH64299.1"/>
    <property type="molecule type" value="Genomic_DNA"/>
</dbReference>
<evidence type="ECO:0008006" key="4">
    <source>
        <dbReference type="Google" id="ProtNLM"/>
    </source>
</evidence>
<dbReference type="Proteomes" id="UP000054047">
    <property type="component" value="Unassembled WGS sequence"/>
</dbReference>
<keyword evidence="1" id="KW-0732">Signal</keyword>
<sequence length="88" mass="9517">MNLVVLTSLLFSILLLTECRLTQEADNQDVILRRVKRRRHGYGYGYGYGGGGGWFPGGGMFPPFGGGMYPPFGGGVYPPFGGGFFPYG</sequence>
<name>A0A0C2GYR9_9BILA</name>
<reference evidence="2 3" key="1">
    <citation type="submission" date="2013-12" db="EMBL/GenBank/DDBJ databases">
        <title>Draft genome of the parsitic nematode Ancylostoma duodenale.</title>
        <authorList>
            <person name="Mitreva M."/>
        </authorList>
    </citation>
    <scope>NUCLEOTIDE SEQUENCE [LARGE SCALE GENOMIC DNA]</scope>
    <source>
        <strain evidence="2 3">Zhejiang</strain>
    </source>
</reference>